<dbReference type="OMA" id="MAYEASH"/>
<sequence length="368" mass="40705">MANIPAKQTSLEQGRETAAKQGSVYSLGYDDQERLRLTTQHNSLIALMGTPPLSPIPSHTHIKTIIDIGCGVNASNSLIFARNFPHAQVYGVDLSPVSIPNCPANLTFIEGNILHLMASDPRLAPGSADLVFSRLLISGMQDWTTHITSVSRLLAPGGWLEMQDIADWNFYVHDDPAPVSKDWNWVEFCMEQLRGPMGLDMLTFDRADEILRDEAGLERCERKVIRLPWGGEGDAGVDEKMRGFMREGRGAWRAALDRMVDLTVGDEGEEKRGEVKGEVERTLEPREGMWFPFVVVWGRRRADIPTPTITAQAIINAIAADPFNFNPPFAPTASAIKHSSLPPANPLSAELTTKLFTPIPTSKHSPRF</sequence>
<evidence type="ECO:0000313" key="2">
    <source>
        <dbReference type="EMBL" id="EGP88230.1"/>
    </source>
</evidence>
<dbReference type="GeneID" id="13399494"/>
<name>F9X8K1_ZYMTI</name>
<evidence type="ECO:0000259" key="1">
    <source>
        <dbReference type="Pfam" id="PF08241"/>
    </source>
</evidence>
<dbReference type="SUPFAM" id="SSF53335">
    <property type="entry name" value="S-adenosyl-L-methionine-dependent methyltransferases"/>
    <property type="match status" value="1"/>
</dbReference>
<dbReference type="PANTHER" id="PTHR43591:SF24">
    <property type="entry name" value="2-METHOXY-6-POLYPRENYL-1,4-BENZOQUINOL METHYLASE, MITOCHONDRIAL"/>
    <property type="match status" value="1"/>
</dbReference>
<gene>
    <name evidence="2" type="ORF">MYCGRDRAFT_92827</name>
</gene>
<dbReference type="InterPro" id="IPR029063">
    <property type="entry name" value="SAM-dependent_MTases_sf"/>
</dbReference>
<dbReference type="Gene3D" id="3.40.50.150">
    <property type="entry name" value="Vaccinia Virus protein VP39"/>
    <property type="match status" value="1"/>
</dbReference>
<dbReference type="AlphaFoldDB" id="F9X8K1"/>
<dbReference type="Pfam" id="PF08241">
    <property type="entry name" value="Methyltransf_11"/>
    <property type="match status" value="1"/>
</dbReference>
<dbReference type="RefSeq" id="XP_003853254.1">
    <property type="nucleotide sequence ID" value="XM_003853206.1"/>
</dbReference>
<dbReference type="InParanoid" id="F9X8K1"/>
<dbReference type="HOGENOM" id="CLU_010595_2_1_1"/>
<dbReference type="OrthoDB" id="10017101at2759"/>
<accession>F9X8K1</accession>
<dbReference type="PANTHER" id="PTHR43591">
    <property type="entry name" value="METHYLTRANSFERASE"/>
    <property type="match status" value="1"/>
</dbReference>
<dbReference type="EMBL" id="CM001199">
    <property type="protein sequence ID" value="EGP88230.1"/>
    <property type="molecule type" value="Genomic_DNA"/>
</dbReference>
<evidence type="ECO:0000313" key="3">
    <source>
        <dbReference type="Proteomes" id="UP000008062"/>
    </source>
</evidence>
<dbReference type="Proteomes" id="UP000008062">
    <property type="component" value="Chromosome 4"/>
</dbReference>
<dbReference type="CDD" id="cd02440">
    <property type="entry name" value="AdoMet_MTases"/>
    <property type="match status" value="1"/>
</dbReference>
<dbReference type="InterPro" id="IPR013216">
    <property type="entry name" value="Methyltransf_11"/>
</dbReference>
<dbReference type="GO" id="GO:0008757">
    <property type="term" value="F:S-adenosylmethionine-dependent methyltransferase activity"/>
    <property type="evidence" value="ECO:0007669"/>
    <property type="project" value="InterPro"/>
</dbReference>
<keyword evidence="3" id="KW-1185">Reference proteome</keyword>
<dbReference type="eggNOG" id="ENOG502STQS">
    <property type="taxonomic scope" value="Eukaryota"/>
</dbReference>
<proteinExistence type="predicted"/>
<reference evidence="2 3" key="1">
    <citation type="journal article" date="2011" name="PLoS Genet.">
        <title>Finished genome of the fungal wheat pathogen Mycosphaerella graminicola reveals dispensome structure, chromosome plasticity, and stealth pathogenesis.</title>
        <authorList>
            <person name="Goodwin S.B."/>
            <person name="Ben M'barek S."/>
            <person name="Dhillon B."/>
            <person name="Wittenberg A.H.J."/>
            <person name="Crane C.F."/>
            <person name="Hane J.K."/>
            <person name="Foster A.J."/>
            <person name="Van der Lee T.A.J."/>
            <person name="Grimwood J."/>
            <person name="Aerts A."/>
            <person name="Antoniw J."/>
            <person name="Bailey A."/>
            <person name="Bluhm B."/>
            <person name="Bowler J."/>
            <person name="Bristow J."/>
            <person name="van der Burgt A."/>
            <person name="Canto-Canche B."/>
            <person name="Churchill A.C.L."/>
            <person name="Conde-Ferraez L."/>
            <person name="Cools H.J."/>
            <person name="Coutinho P.M."/>
            <person name="Csukai M."/>
            <person name="Dehal P."/>
            <person name="De Wit P."/>
            <person name="Donzelli B."/>
            <person name="van de Geest H.C."/>
            <person name="van Ham R.C.H.J."/>
            <person name="Hammond-Kosack K.E."/>
            <person name="Henrissat B."/>
            <person name="Kilian A."/>
            <person name="Kobayashi A.K."/>
            <person name="Koopmann E."/>
            <person name="Kourmpetis Y."/>
            <person name="Kuzniar A."/>
            <person name="Lindquist E."/>
            <person name="Lombard V."/>
            <person name="Maliepaard C."/>
            <person name="Martins N."/>
            <person name="Mehrabi R."/>
            <person name="Nap J.P.H."/>
            <person name="Ponomarenko A."/>
            <person name="Rudd J.J."/>
            <person name="Salamov A."/>
            <person name="Schmutz J."/>
            <person name="Schouten H.J."/>
            <person name="Shapiro H."/>
            <person name="Stergiopoulos I."/>
            <person name="Torriani S.F.F."/>
            <person name="Tu H."/>
            <person name="de Vries R.P."/>
            <person name="Waalwijk C."/>
            <person name="Ware S.B."/>
            <person name="Wiebenga A."/>
            <person name="Zwiers L.-H."/>
            <person name="Oliver R.P."/>
            <person name="Grigoriev I.V."/>
            <person name="Kema G.H.J."/>
        </authorList>
    </citation>
    <scope>NUCLEOTIDE SEQUENCE [LARGE SCALE GENOMIC DNA]</scope>
    <source>
        <strain evidence="3">CBS 115943 / IPO323</strain>
    </source>
</reference>
<dbReference type="KEGG" id="ztr:MYCGRDRAFT_92827"/>
<protein>
    <recommendedName>
        <fullName evidence="1">Methyltransferase type 11 domain-containing protein</fullName>
    </recommendedName>
</protein>
<feature type="domain" description="Methyltransferase type 11" evidence="1">
    <location>
        <begin position="66"/>
        <end position="160"/>
    </location>
</feature>
<organism evidence="2 3">
    <name type="scientific">Zymoseptoria tritici (strain CBS 115943 / IPO323)</name>
    <name type="common">Speckled leaf blotch fungus</name>
    <name type="synonym">Septoria tritici</name>
    <dbReference type="NCBI Taxonomy" id="336722"/>
    <lineage>
        <taxon>Eukaryota</taxon>
        <taxon>Fungi</taxon>
        <taxon>Dikarya</taxon>
        <taxon>Ascomycota</taxon>
        <taxon>Pezizomycotina</taxon>
        <taxon>Dothideomycetes</taxon>
        <taxon>Dothideomycetidae</taxon>
        <taxon>Mycosphaerellales</taxon>
        <taxon>Mycosphaerellaceae</taxon>
        <taxon>Zymoseptoria</taxon>
    </lineage>
</organism>